<accession>A0A9W6FWQ6</accession>
<proteinExistence type="predicted"/>
<evidence type="ECO:0000313" key="1">
    <source>
        <dbReference type="EMBL" id="GLI36296.1"/>
    </source>
</evidence>
<organism evidence="1 2">
    <name type="scientific">Desulforhabdus amnigena</name>
    <dbReference type="NCBI Taxonomy" id="40218"/>
    <lineage>
        <taxon>Bacteria</taxon>
        <taxon>Pseudomonadati</taxon>
        <taxon>Thermodesulfobacteriota</taxon>
        <taxon>Syntrophobacteria</taxon>
        <taxon>Syntrophobacterales</taxon>
        <taxon>Syntrophobacteraceae</taxon>
        <taxon>Desulforhabdus</taxon>
    </lineage>
</organism>
<dbReference type="AlphaFoldDB" id="A0A9W6FWQ6"/>
<dbReference type="Gene3D" id="1.10.3210.10">
    <property type="entry name" value="Hypothetical protein af1432"/>
    <property type="match status" value="1"/>
</dbReference>
<evidence type="ECO:0000313" key="2">
    <source>
        <dbReference type="Proteomes" id="UP001144372"/>
    </source>
</evidence>
<sequence>MADLERAILIAARAHYGQRDKSGAPYILHPLRVMQRMPTEMLRVIAVLHDVIEDTVFSLENLRDEGFSNDILEALDCLTRREGETYERFIERVKSHPLAVQVKIADLEDNMDMRRMEKVTEKDLTRIAKYHRAWMEIKGC</sequence>
<protein>
    <recommendedName>
        <fullName evidence="3">GTP pyrophosphokinase</fullName>
    </recommendedName>
</protein>
<reference evidence="1" key="1">
    <citation type="submission" date="2022-12" db="EMBL/GenBank/DDBJ databases">
        <title>Reference genome sequencing for broad-spectrum identification of bacterial and archaeal isolates by mass spectrometry.</title>
        <authorList>
            <person name="Sekiguchi Y."/>
            <person name="Tourlousse D.M."/>
        </authorList>
    </citation>
    <scope>NUCLEOTIDE SEQUENCE</scope>
    <source>
        <strain evidence="1">ASRB1</strain>
    </source>
</reference>
<dbReference type="EMBL" id="BSDR01000001">
    <property type="protein sequence ID" value="GLI36296.1"/>
    <property type="molecule type" value="Genomic_DNA"/>
</dbReference>
<dbReference type="RefSeq" id="WP_281796597.1">
    <property type="nucleotide sequence ID" value="NZ_BSDR01000001.1"/>
</dbReference>
<dbReference type="SUPFAM" id="SSF109604">
    <property type="entry name" value="HD-domain/PDEase-like"/>
    <property type="match status" value="1"/>
</dbReference>
<name>A0A9W6FWQ6_9BACT</name>
<comment type="caution">
    <text evidence="1">The sequence shown here is derived from an EMBL/GenBank/DDBJ whole genome shotgun (WGS) entry which is preliminary data.</text>
</comment>
<evidence type="ECO:0008006" key="3">
    <source>
        <dbReference type="Google" id="ProtNLM"/>
    </source>
</evidence>
<gene>
    <name evidence="1" type="ORF">DAMNIGENAA_37290</name>
</gene>
<keyword evidence="2" id="KW-1185">Reference proteome</keyword>
<dbReference type="Proteomes" id="UP001144372">
    <property type="component" value="Unassembled WGS sequence"/>
</dbReference>